<comment type="caution">
    <text evidence="2">The sequence shown here is derived from an EMBL/GenBank/DDBJ whole genome shotgun (WGS) entry which is preliminary data.</text>
</comment>
<dbReference type="EMBL" id="DSTT01000005">
    <property type="protein sequence ID" value="HFK23726.1"/>
    <property type="molecule type" value="Genomic_DNA"/>
</dbReference>
<organism evidence="2">
    <name type="scientific">candidate division WOR-3 bacterium</name>
    <dbReference type="NCBI Taxonomy" id="2052148"/>
    <lineage>
        <taxon>Bacteria</taxon>
        <taxon>Bacteria division WOR-3</taxon>
    </lineage>
</organism>
<dbReference type="AlphaFoldDB" id="A0A7C3NGD6"/>
<evidence type="ECO:0008006" key="3">
    <source>
        <dbReference type="Google" id="ProtNLM"/>
    </source>
</evidence>
<reference evidence="2" key="1">
    <citation type="journal article" date="2020" name="mSystems">
        <title>Genome- and Community-Level Interaction Insights into Carbon Utilization and Element Cycling Functions of Hydrothermarchaeota in Hydrothermal Sediment.</title>
        <authorList>
            <person name="Zhou Z."/>
            <person name="Liu Y."/>
            <person name="Xu W."/>
            <person name="Pan J."/>
            <person name="Luo Z.H."/>
            <person name="Li M."/>
        </authorList>
    </citation>
    <scope>NUCLEOTIDE SEQUENCE [LARGE SCALE GENOMIC DNA]</scope>
    <source>
        <strain evidence="2">SpSt-464</strain>
    </source>
</reference>
<sequence>MKKNIFFLSIILIITSCTLYVPTPDFTITHIDPLGSVIDATTTEVVISSIDVENNTSYETILDRISYDYIYNGDVIYDGQDIWNIYALLPASLVDTATDLTVKGKTTIENIPIPVPASIYTYMDSRNLEGVTLRIYLSGTDNINKTKRTTKYVDYGIARY</sequence>
<feature type="chain" id="PRO_5027564742" description="DUF4382 domain-containing protein" evidence="1">
    <location>
        <begin position="20"/>
        <end position="160"/>
    </location>
</feature>
<gene>
    <name evidence="2" type="ORF">ENS15_03645</name>
</gene>
<keyword evidence="1" id="KW-0732">Signal</keyword>
<evidence type="ECO:0000256" key="1">
    <source>
        <dbReference type="SAM" id="SignalP"/>
    </source>
</evidence>
<accession>A0A7C3NGD6</accession>
<feature type="signal peptide" evidence="1">
    <location>
        <begin position="1"/>
        <end position="19"/>
    </location>
</feature>
<name>A0A7C3NGD6_UNCW3</name>
<proteinExistence type="predicted"/>
<protein>
    <recommendedName>
        <fullName evidence="3">DUF4382 domain-containing protein</fullName>
    </recommendedName>
</protein>
<evidence type="ECO:0000313" key="2">
    <source>
        <dbReference type="EMBL" id="HFK23726.1"/>
    </source>
</evidence>
<dbReference type="PROSITE" id="PS51257">
    <property type="entry name" value="PROKAR_LIPOPROTEIN"/>
    <property type="match status" value="1"/>
</dbReference>